<feature type="compositionally biased region" description="Polar residues" evidence="1">
    <location>
        <begin position="33"/>
        <end position="50"/>
    </location>
</feature>
<evidence type="ECO:0000256" key="1">
    <source>
        <dbReference type="SAM" id="MobiDB-lite"/>
    </source>
</evidence>
<feature type="region of interest" description="Disordered" evidence="1">
    <location>
        <begin position="385"/>
        <end position="409"/>
    </location>
</feature>
<feature type="compositionally biased region" description="Low complexity" evidence="1">
    <location>
        <begin position="458"/>
        <end position="475"/>
    </location>
</feature>
<proteinExistence type="predicted"/>
<sequence length="511" mass="56717">METGAKVTRSKATARKDPDMAATSAARKEPDASATTGSLSQIIHEQTPGRNETLIPNDGAPESDPGEDESLDLIIKNPELPPTILEDVVNQTSLPPNQENIDNRALIWERLKAAQKSGDTFLAKILLETYNAKESKLAVIPALSRSESALAVLSTIEVGKPRELPTPIIDSRLAETELEDNLVYAVGAVTTHQDIGFTPYFDKNIRKLRAPLPLTIFDKEWQKKALSAHLLQKPAKSSEDRAYRGLAFNDKWTQSHSAWTNNHLSFYIALRDVYNKKLFAEKLLRHKENCDNIADVYGFMTAFRYDMQIRLNAFAHRVPSKDGAAIPDISVKQLIVVEQCYSTVRSFGEANWKDNYYAPGQSHASYDPDTGTKRPELIKAASFPNTKSQGAHNGPGGFNSENHQGRRKEACRFGRNAGQDNWGRFNYGGYQGYSNDHGHYGYANNYANHQNDYGTTANQFQNNYNQGGGYIQEQGMNDGRKRFRPSQNQGDQGPSGSQKKGGGGDQAGRKQ</sequence>
<name>A0A5B0QSW6_PUCGR</name>
<evidence type="ECO:0000313" key="2">
    <source>
        <dbReference type="EMBL" id="KAA1115894.1"/>
    </source>
</evidence>
<feature type="compositionally biased region" description="Low complexity" evidence="1">
    <location>
        <begin position="489"/>
        <end position="498"/>
    </location>
</feature>
<reference evidence="2 3" key="1">
    <citation type="submission" date="2019-05" db="EMBL/GenBank/DDBJ databases">
        <title>Emergence of the Ug99 lineage of the wheat stem rust pathogen through somatic hybridization.</title>
        <authorList>
            <person name="Li F."/>
            <person name="Upadhyaya N.M."/>
            <person name="Sperschneider J."/>
            <person name="Matny O."/>
            <person name="Nguyen-Phuc H."/>
            <person name="Mago R."/>
            <person name="Raley C."/>
            <person name="Miller M.E."/>
            <person name="Silverstein K.A.T."/>
            <person name="Henningsen E."/>
            <person name="Hirsch C.D."/>
            <person name="Visser B."/>
            <person name="Pretorius Z.A."/>
            <person name="Steffenson B.J."/>
            <person name="Schwessinger B."/>
            <person name="Dodds P.N."/>
            <person name="Figueroa M."/>
        </authorList>
    </citation>
    <scope>NUCLEOTIDE SEQUENCE [LARGE SCALE GENOMIC DNA]</scope>
    <source>
        <strain evidence="2 3">Ug99</strain>
    </source>
</reference>
<accession>A0A5B0QSW6</accession>
<comment type="caution">
    <text evidence="2">The sequence shown here is derived from an EMBL/GenBank/DDBJ whole genome shotgun (WGS) entry which is preliminary data.</text>
</comment>
<protein>
    <submittedName>
        <fullName evidence="2">Uncharacterized protein</fullName>
    </submittedName>
</protein>
<dbReference type="AlphaFoldDB" id="A0A5B0QSW6"/>
<evidence type="ECO:0000313" key="3">
    <source>
        <dbReference type="Proteomes" id="UP000325313"/>
    </source>
</evidence>
<organism evidence="2 3">
    <name type="scientific">Puccinia graminis f. sp. tritici</name>
    <dbReference type="NCBI Taxonomy" id="56615"/>
    <lineage>
        <taxon>Eukaryota</taxon>
        <taxon>Fungi</taxon>
        <taxon>Dikarya</taxon>
        <taxon>Basidiomycota</taxon>
        <taxon>Pucciniomycotina</taxon>
        <taxon>Pucciniomycetes</taxon>
        <taxon>Pucciniales</taxon>
        <taxon>Pucciniaceae</taxon>
        <taxon>Puccinia</taxon>
    </lineage>
</organism>
<feature type="region of interest" description="Disordered" evidence="1">
    <location>
        <begin position="453"/>
        <end position="511"/>
    </location>
</feature>
<dbReference type="Proteomes" id="UP000325313">
    <property type="component" value="Unassembled WGS sequence"/>
</dbReference>
<dbReference type="EMBL" id="VDEP01000271">
    <property type="protein sequence ID" value="KAA1115894.1"/>
    <property type="molecule type" value="Genomic_DNA"/>
</dbReference>
<feature type="compositionally biased region" description="Gly residues" evidence="1">
    <location>
        <begin position="499"/>
        <end position="511"/>
    </location>
</feature>
<gene>
    <name evidence="2" type="ORF">PGTUg99_017071</name>
</gene>
<feature type="region of interest" description="Disordered" evidence="1">
    <location>
        <begin position="1"/>
        <end position="70"/>
    </location>
</feature>